<gene>
    <name evidence="2" type="primary">psbE</name>
</gene>
<evidence type="ECO:0000313" key="2">
    <source>
        <dbReference type="EMBL" id="AXP84398.1"/>
    </source>
</evidence>
<feature type="transmembrane region" description="Helical" evidence="1">
    <location>
        <begin position="49"/>
        <end position="69"/>
    </location>
</feature>
<dbReference type="EMBL" id="MG891802">
    <property type="protein sequence ID" value="AXP84398.1"/>
    <property type="molecule type" value="Genomic_DNA"/>
</dbReference>
<sequence length="82" mass="9150">MIPSFTESIPYKNMWSSACLEAQENVLLLILLPVFDTELGHSLEAQENVLLLILLPVFDTGSFIVLLYLPYSSRVGYSSAQV</sequence>
<keyword evidence="1" id="KW-1133">Transmembrane helix</keyword>
<proteinExistence type="predicted"/>
<accession>A0A346KKN0</accession>
<name>A0A346KKN0_9ROSI</name>
<organism evidence="2">
    <name type="scientific">Gossypium lobatum</name>
    <dbReference type="NCBI Taxonomy" id="34289"/>
    <lineage>
        <taxon>Eukaryota</taxon>
        <taxon>Viridiplantae</taxon>
        <taxon>Streptophyta</taxon>
        <taxon>Embryophyta</taxon>
        <taxon>Tracheophyta</taxon>
        <taxon>Spermatophyta</taxon>
        <taxon>Magnoliopsida</taxon>
        <taxon>eudicotyledons</taxon>
        <taxon>Gunneridae</taxon>
        <taxon>Pentapetalae</taxon>
        <taxon>rosids</taxon>
        <taxon>malvids</taxon>
        <taxon>Malvales</taxon>
        <taxon>Malvaceae</taxon>
        <taxon>Malvoideae</taxon>
        <taxon>Gossypium</taxon>
    </lineage>
</organism>
<evidence type="ECO:0000256" key="1">
    <source>
        <dbReference type="SAM" id="Phobius"/>
    </source>
</evidence>
<dbReference type="RefSeq" id="YP_009521138.1">
    <property type="nucleotide sequence ID" value="NC_039569.1"/>
</dbReference>
<dbReference type="AlphaFoldDB" id="A0A346KKN0"/>
<dbReference type="GeneID" id="38282408"/>
<keyword evidence="2" id="KW-0150">Chloroplast</keyword>
<keyword evidence="2" id="KW-0934">Plastid</keyword>
<keyword evidence="1" id="KW-0472">Membrane</keyword>
<reference evidence="2" key="1">
    <citation type="journal article" date="2018" name="Front. Plant Sci.">
        <title>Comparative Chloroplast Genomics of Gossypium Species: Insights Into Repeat Sequence Variations and Phylogeny.</title>
        <authorList>
            <person name="Wu Y."/>
            <person name="Liu F."/>
            <person name="Yang D.G."/>
            <person name="Li W."/>
            <person name="Zhou X.J."/>
            <person name="Pei X.Y."/>
            <person name="Liu Y.G."/>
            <person name="He K.L."/>
            <person name="Zhang W.S."/>
            <person name="Ren Z.Y."/>
            <person name="Zhou K.H."/>
            <person name="Ma X.F."/>
            <person name="Li Z.H."/>
        </authorList>
    </citation>
    <scope>NUCLEOTIDE SEQUENCE</scope>
</reference>
<geneLocation type="chloroplast" evidence="2"/>
<keyword evidence="1" id="KW-0812">Transmembrane</keyword>
<protein>
    <submittedName>
        <fullName evidence="2">Photosystem II protein V</fullName>
    </submittedName>
</protein>